<evidence type="ECO:0000313" key="10">
    <source>
        <dbReference type="Proteomes" id="UP000434276"/>
    </source>
</evidence>
<evidence type="ECO:0000256" key="3">
    <source>
        <dbReference type="ARBA" id="ARBA00022729"/>
    </source>
</evidence>
<name>A0A178VAT0_ARATH</name>
<dbReference type="EMBL" id="LUHQ01000003">
    <property type="protein sequence ID" value="OAP02801.1"/>
    <property type="molecule type" value="Genomic_DNA"/>
</dbReference>
<gene>
    <name evidence="6" type="ordered locus">AXX17_At3g19870</name>
    <name evidence="7" type="ORF">AN1_LOCUS13281</name>
    <name evidence="5" type="ORF">C24_LOCUS13115</name>
</gene>
<evidence type="ECO:0000313" key="6">
    <source>
        <dbReference type="EMBL" id="OAP02801.1"/>
    </source>
</evidence>
<evidence type="ECO:0000313" key="5">
    <source>
        <dbReference type="EMBL" id="CAA0382895.1"/>
    </source>
</evidence>
<evidence type="ECO:0000256" key="4">
    <source>
        <dbReference type="SAM" id="SignalP"/>
    </source>
</evidence>
<keyword evidence="3 4" id="KW-0732">Signal</keyword>
<reference evidence="5 10" key="3">
    <citation type="submission" date="2019-12" db="EMBL/GenBank/DDBJ databases">
        <authorList>
            <person name="Jiao W.-B."/>
            <person name="Schneeberger K."/>
        </authorList>
    </citation>
    <scope>NUCLEOTIDE SEQUENCE [LARGE SCALE GENOMIC DNA]</scope>
    <source>
        <strain evidence="9">cv. An-1</strain>
        <strain evidence="10">cv. C24</strain>
    </source>
</reference>
<accession>A0A178VAT0</accession>
<reference evidence="6" key="2">
    <citation type="submission" date="2016-03" db="EMBL/GenBank/DDBJ databases">
        <title>Full-length assembly of Arabidopsis thaliana Ler reveals the complement of translocations and inversions.</title>
        <authorList>
            <person name="Zapata L."/>
            <person name="Schneeberger K."/>
            <person name="Ossowski S."/>
        </authorList>
    </citation>
    <scope>NUCLEOTIDE SEQUENCE [LARGE SCALE GENOMIC DNA]</scope>
    <source>
        <tissue evidence="6">Leaf</tissue>
    </source>
</reference>
<keyword evidence="2" id="KW-0964">Secreted</keyword>
<dbReference type="PANTHER" id="PTHR33599:SF14">
    <property type="entry name" value="PROTEIN IDA-LIKE 4"/>
    <property type="match status" value="1"/>
</dbReference>
<dbReference type="OMA" id="HCDASRF"/>
<evidence type="ECO:0000256" key="1">
    <source>
        <dbReference type="ARBA" id="ARBA00004239"/>
    </source>
</evidence>
<evidence type="ECO:0000313" key="8">
    <source>
        <dbReference type="Proteomes" id="UP000078284"/>
    </source>
</evidence>
<evidence type="ECO:0000256" key="2">
    <source>
        <dbReference type="ARBA" id="ARBA00022525"/>
    </source>
</evidence>
<feature type="signal peptide" evidence="4">
    <location>
        <begin position="1"/>
        <end position="36"/>
    </location>
</feature>
<proteinExistence type="predicted"/>
<dbReference type="Proteomes" id="UP000426265">
    <property type="component" value="Unassembled WGS sequence"/>
</dbReference>
<protein>
    <submittedName>
        <fullName evidence="6">IDL4</fullName>
    </submittedName>
</protein>
<dbReference type="GO" id="GO:0005576">
    <property type="term" value="C:extracellular region"/>
    <property type="evidence" value="ECO:0007669"/>
    <property type="project" value="UniProtKB-SubCell"/>
</dbReference>
<dbReference type="AlphaFoldDB" id="A0A178VAT0"/>
<dbReference type="EMBL" id="CACSHJ010000089">
    <property type="protein sequence ID" value="CAA0382895.1"/>
    <property type="molecule type" value="Genomic_DNA"/>
</dbReference>
<organism evidence="6 8">
    <name type="scientific">Arabidopsis thaliana</name>
    <name type="common">Mouse-ear cress</name>
    <dbReference type="NCBI Taxonomy" id="3702"/>
    <lineage>
        <taxon>Eukaryota</taxon>
        <taxon>Viridiplantae</taxon>
        <taxon>Streptophyta</taxon>
        <taxon>Embryophyta</taxon>
        <taxon>Tracheophyta</taxon>
        <taxon>Spermatophyta</taxon>
        <taxon>Magnoliopsida</taxon>
        <taxon>eudicotyledons</taxon>
        <taxon>Gunneridae</taxon>
        <taxon>Pentapetalae</taxon>
        <taxon>rosids</taxon>
        <taxon>malvids</taxon>
        <taxon>Brassicales</taxon>
        <taxon>Brassicaceae</taxon>
        <taxon>Camelineae</taxon>
        <taxon>Arabidopsis</taxon>
    </lineage>
</organism>
<reference evidence="8" key="1">
    <citation type="journal article" date="2016" name="Proc. Natl. Acad. Sci. U.S.A.">
        <title>Chromosome-level assembly of Arabidopsis thaliana Ler reveals the extent of translocation and inversion polymorphisms.</title>
        <authorList>
            <person name="Zapata L."/>
            <person name="Ding J."/>
            <person name="Willing E.M."/>
            <person name="Hartwig B."/>
            <person name="Bezdan D."/>
            <person name="Jiao W.B."/>
            <person name="Patel V."/>
            <person name="Velikkakam James G."/>
            <person name="Koornneef M."/>
            <person name="Ossowski S."/>
            <person name="Schneeberger K."/>
        </authorList>
    </citation>
    <scope>NUCLEOTIDE SEQUENCE [LARGE SCALE GENOMIC DNA]</scope>
    <source>
        <strain evidence="8">cv. Landsberg erecta</strain>
    </source>
</reference>
<sequence>MYPTRPHYWRRRLSINRPQAFLLLILCLFFIHHCDASRFSSSSVFYRNPNYDHSNNTVRRGHFLGFLPRHLPVPASAPSRKHNDIGIQALLSP</sequence>
<evidence type="ECO:0000313" key="9">
    <source>
        <dbReference type="Proteomes" id="UP000426265"/>
    </source>
</evidence>
<dbReference type="Proteomes" id="UP000078284">
    <property type="component" value="Chromosome 3"/>
</dbReference>
<dbReference type="ExpressionAtlas" id="A0A178VAT0">
    <property type="expression patterns" value="baseline and differential"/>
</dbReference>
<accession>A0A5S9XDF3</accession>
<dbReference type="PANTHER" id="PTHR33599">
    <property type="entry name" value="PROTEIN IDA-LIKE 5"/>
    <property type="match status" value="1"/>
</dbReference>
<dbReference type="InterPro" id="IPR039639">
    <property type="entry name" value="IDA-like"/>
</dbReference>
<dbReference type="EMBL" id="CACRSJ010000106">
    <property type="protein sequence ID" value="VYS57834.1"/>
    <property type="molecule type" value="Genomic_DNA"/>
</dbReference>
<feature type="chain" id="PRO_5038213860" evidence="4">
    <location>
        <begin position="37"/>
        <end position="93"/>
    </location>
</feature>
<dbReference type="OrthoDB" id="1935957at2759"/>
<dbReference type="KEGG" id="ath:AT3G18715"/>
<dbReference type="GO" id="GO:0010227">
    <property type="term" value="P:floral organ abscission"/>
    <property type="evidence" value="ECO:0007669"/>
    <property type="project" value="InterPro"/>
</dbReference>
<dbReference type="Proteomes" id="UP000434276">
    <property type="component" value="Unassembled WGS sequence"/>
</dbReference>
<evidence type="ECO:0000313" key="7">
    <source>
        <dbReference type="EMBL" id="VYS57834.1"/>
    </source>
</evidence>
<comment type="subcellular location">
    <subcellularLocation>
        <location evidence="1">Secreted</location>
        <location evidence="1">Extracellular space</location>
    </subcellularLocation>
</comment>